<reference evidence="2 3" key="1">
    <citation type="submission" date="2018-11" db="EMBL/GenBank/DDBJ databases">
        <authorList>
            <consortium name="Pathogen Informatics"/>
        </authorList>
    </citation>
    <scope>NUCLEOTIDE SEQUENCE [LARGE SCALE GENOMIC DNA]</scope>
</reference>
<dbReference type="EMBL" id="UYRV01012010">
    <property type="protein sequence ID" value="VDK58564.1"/>
    <property type="molecule type" value="Genomic_DNA"/>
</dbReference>
<proteinExistence type="predicted"/>
<keyword evidence="1" id="KW-0732">Signal</keyword>
<protein>
    <recommendedName>
        <fullName evidence="4">Cell division protein FtsL</fullName>
    </recommendedName>
</protein>
<evidence type="ECO:0000313" key="2">
    <source>
        <dbReference type="EMBL" id="VDK58564.1"/>
    </source>
</evidence>
<keyword evidence="3" id="KW-1185">Reference proteome</keyword>
<dbReference type="Proteomes" id="UP000271889">
    <property type="component" value="Unassembled WGS sequence"/>
</dbReference>
<dbReference type="AlphaFoldDB" id="A0A3P6SU02"/>
<evidence type="ECO:0000313" key="3">
    <source>
        <dbReference type="Proteomes" id="UP000271889"/>
    </source>
</evidence>
<gene>
    <name evidence="2" type="ORF">CGOC_LOCUS4364</name>
</gene>
<evidence type="ECO:0000256" key="1">
    <source>
        <dbReference type="SAM" id="SignalP"/>
    </source>
</evidence>
<feature type="chain" id="PRO_5018292911" description="Cell division protein FtsL" evidence="1">
    <location>
        <begin position="19"/>
        <end position="91"/>
    </location>
</feature>
<evidence type="ECO:0008006" key="4">
    <source>
        <dbReference type="Google" id="ProtNLM"/>
    </source>
</evidence>
<accession>A0A3P6SU02</accession>
<organism evidence="2 3">
    <name type="scientific">Cylicostephanus goldi</name>
    <name type="common">Nematode worm</name>
    <dbReference type="NCBI Taxonomy" id="71465"/>
    <lineage>
        <taxon>Eukaryota</taxon>
        <taxon>Metazoa</taxon>
        <taxon>Ecdysozoa</taxon>
        <taxon>Nematoda</taxon>
        <taxon>Chromadorea</taxon>
        <taxon>Rhabditida</taxon>
        <taxon>Rhabditina</taxon>
        <taxon>Rhabditomorpha</taxon>
        <taxon>Strongyloidea</taxon>
        <taxon>Strongylidae</taxon>
        <taxon>Cylicostephanus</taxon>
    </lineage>
</organism>
<sequence length="91" mass="10141">MAMLTILVGFALLLLVDARLEGLVETKRKRIGQMRLADLRFSSPTADLRSLRVIEPEFQTMATTGFLPPTADLRTLRVPEPELETMATIGK</sequence>
<feature type="signal peptide" evidence="1">
    <location>
        <begin position="1"/>
        <end position="18"/>
    </location>
</feature>
<name>A0A3P6SU02_CYLGO</name>